<dbReference type="EMBL" id="JBJXBP010000007">
    <property type="protein sequence ID" value="KAL3820489.1"/>
    <property type="molecule type" value="Genomic_DNA"/>
</dbReference>
<dbReference type="AlphaFoldDB" id="A0ABD3S7J0"/>
<gene>
    <name evidence="1" type="ORF">ACJIZ3_006394</name>
</gene>
<keyword evidence="2" id="KW-1185">Reference proteome</keyword>
<accession>A0ABD3S7J0</accession>
<evidence type="ECO:0000313" key="2">
    <source>
        <dbReference type="Proteomes" id="UP001634393"/>
    </source>
</evidence>
<organism evidence="1 2">
    <name type="scientific">Penstemon smallii</name>
    <dbReference type="NCBI Taxonomy" id="265156"/>
    <lineage>
        <taxon>Eukaryota</taxon>
        <taxon>Viridiplantae</taxon>
        <taxon>Streptophyta</taxon>
        <taxon>Embryophyta</taxon>
        <taxon>Tracheophyta</taxon>
        <taxon>Spermatophyta</taxon>
        <taxon>Magnoliopsida</taxon>
        <taxon>eudicotyledons</taxon>
        <taxon>Gunneridae</taxon>
        <taxon>Pentapetalae</taxon>
        <taxon>asterids</taxon>
        <taxon>lamiids</taxon>
        <taxon>Lamiales</taxon>
        <taxon>Plantaginaceae</taxon>
        <taxon>Cheloneae</taxon>
        <taxon>Penstemon</taxon>
    </lineage>
</organism>
<name>A0ABD3S7J0_9LAMI</name>
<proteinExistence type="predicted"/>
<dbReference type="Proteomes" id="UP001634393">
    <property type="component" value="Unassembled WGS sequence"/>
</dbReference>
<evidence type="ECO:0000313" key="1">
    <source>
        <dbReference type="EMBL" id="KAL3820489.1"/>
    </source>
</evidence>
<comment type="caution">
    <text evidence="1">The sequence shown here is derived from an EMBL/GenBank/DDBJ whole genome shotgun (WGS) entry which is preliminary data.</text>
</comment>
<protein>
    <submittedName>
        <fullName evidence="1">Uncharacterized protein</fullName>
    </submittedName>
</protein>
<sequence length="56" mass="6457">MLIAKRIPMLKFLPISGFQISDLPPQFREQSNLFHSNRQKTEENPFLLLPISGTTD</sequence>
<reference evidence="1 2" key="1">
    <citation type="submission" date="2024-12" db="EMBL/GenBank/DDBJ databases">
        <title>The unique morphological basis and parallel evolutionary history of personate flowers in Penstemon.</title>
        <authorList>
            <person name="Depatie T.H."/>
            <person name="Wessinger C.A."/>
        </authorList>
    </citation>
    <scope>NUCLEOTIDE SEQUENCE [LARGE SCALE GENOMIC DNA]</scope>
    <source>
        <strain evidence="1">WTNN_2</strain>
        <tissue evidence="1">Leaf</tissue>
    </source>
</reference>